<dbReference type="InterPro" id="IPR007568">
    <property type="entry name" value="RTA1"/>
</dbReference>
<evidence type="ECO:0000256" key="4">
    <source>
        <dbReference type="ARBA" id="ARBA00023136"/>
    </source>
</evidence>
<protein>
    <submittedName>
        <fullName evidence="7">Uncharacterized protein</fullName>
    </submittedName>
</protein>
<dbReference type="EMBL" id="QWIQ01000435">
    <property type="protein sequence ID" value="RMY87525.1"/>
    <property type="molecule type" value="Genomic_DNA"/>
</dbReference>
<dbReference type="PANTHER" id="PTHR35340">
    <property type="entry name" value="PQQ ENZYME REPEAT PROTEIN-RELATED"/>
    <property type="match status" value="1"/>
</dbReference>
<dbReference type="InterPro" id="IPR053143">
    <property type="entry name" value="Arylsulfate_ST"/>
</dbReference>
<name>A0A3M7FFB9_HORWE</name>
<dbReference type="Pfam" id="PF14269">
    <property type="entry name" value="Arylsulfotran_2"/>
    <property type="match status" value="1"/>
</dbReference>
<dbReference type="VEuPathDB" id="FungiDB:BTJ68_12175"/>
<feature type="transmembrane region" description="Helical" evidence="6">
    <location>
        <begin position="131"/>
        <end position="152"/>
    </location>
</feature>
<comment type="caution">
    <text evidence="7">The sequence shown here is derived from an EMBL/GenBank/DDBJ whole genome shotgun (WGS) entry which is preliminary data.</text>
</comment>
<dbReference type="AlphaFoldDB" id="A0A3M7FFB9"/>
<accession>A0A3M7FFB9</accession>
<keyword evidence="2 6" id="KW-0812">Transmembrane</keyword>
<gene>
    <name evidence="7" type="ORF">D0862_10672</name>
</gene>
<feature type="transmembrane region" description="Helical" evidence="6">
    <location>
        <begin position="21"/>
        <end position="42"/>
    </location>
</feature>
<sequence>MLCYASNFSKSHYKFWRNTFFMVWGGAVFTAGWILRCIASYNPGSVNLYIAQTVLIYAGPPIFAAAEYNVLGRLMYYLPMYAPLNPGLTVYFFIYLGAAVEGLTAAGAALYATATRSDDQARSTGGTLMSVALVLQAVVECVFMSLVGLVHMRCARNGAVPRKVRNLCIMLFGTSSLVLVRCIARAIEDFATLPSSSCGDLCQTLRYQEWYLYVFEAAPMVLYTSWMNATHPGRLLPRHKEQYLDLDGRTERLGPGWVDRRSKAVVFADPLDLRVIEGADHEERSASDLGDQQAKAAGEIGPKPHGADDRMNFVGLSSAVVAISALARADTIPINTTGNNWPYQEYKTVNFTPPVLNITHDYKPSEGYLFFAPDAAKAYQAGPLIMDMHGELIWNGPEGHAFGFGKQEYLDEDVLVWWNGTAYPEPIGRGNGAVYMLNRHYEQIHTTTLAGNFVEHVPNATFPSNIDLHEINITEQGTMIVTGNNVTQTDLTSVSGPSDGWVVEAQVYEIDIATNDVLFSWKSLDHLDALPFTSSVYPLGSEGYTGENQSLAWGYFHINSASPYDGGYILSSRFLCSAIAISDSGDVKWVLQGRGEDDFTHNRGTDFCYQHDIRAFPQQPSQTNTSLIELHMHDNANSPIENNTIPTSGKSLLVDLSNKTVTLQTRYLNALGPIYATAQGNYQPLPNGNVFLGHGWIPIFEEFSPEGEILSTIQFGHAGTLPPEEGGGYESLPRSETALSYRAFKQEWIGCPRTRPDVVVERHEQQWSHESSCEGGSCQGMTVYVSWNGATEVDAWEIYGGDGGSSGHVQDESTLTCLATIPKKGFESSAWIEGTVDRVQVKPLMKKRRRQEWAQHDDRKEKDGKEVIWGYLLYAIREQVY</sequence>
<comment type="subcellular location">
    <subcellularLocation>
        <location evidence="1">Membrane</location>
        <topology evidence="1">Multi-pass membrane protein</topology>
    </subcellularLocation>
</comment>
<evidence type="ECO:0000256" key="3">
    <source>
        <dbReference type="ARBA" id="ARBA00022989"/>
    </source>
</evidence>
<organism evidence="7 8">
    <name type="scientific">Hortaea werneckii</name>
    <name type="common">Black yeast</name>
    <name type="synonym">Cladosporium werneckii</name>
    <dbReference type="NCBI Taxonomy" id="91943"/>
    <lineage>
        <taxon>Eukaryota</taxon>
        <taxon>Fungi</taxon>
        <taxon>Dikarya</taxon>
        <taxon>Ascomycota</taxon>
        <taxon>Pezizomycotina</taxon>
        <taxon>Dothideomycetes</taxon>
        <taxon>Dothideomycetidae</taxon>
        <taxon>Mycosphaerellales</taxon>
        <taxon>Teratosphaeriaceae</taxon>
        <taxon>Hortaea</taxon>
    </lineage>
</organism>
<feature type="transmembrane region" description="Helical" evidence="6">
    <location>
        <begin position="54"/>
        <end position="76"/>
    </location>
</feature>
<evidence type="ECO:0000256" key="2">
    <source>
        <dbReference type="ARBA" id="ARBA00022692"/>
    </source>
</evidence>
<feature type="transmembrane region" description="Helical" evidence="6">
    <location>
        <begin position="88"/>
        <end position="111"/>
    </location>
</feature>
<evidence type="ECO:0000256" key="6">
    <source>
        <dbReference type="SAM" id="Phobius"/>
    </source>
</evidence>
<dbReference type="Proteomes" id="UP000281468">
    <property type="component" value="Unassembled WGS sequence"/>
</dbReference>
<proteinExistence type="predicted"/>
<keyword evidence="3 6" id="KW-1133">Transmembrane helix</keyword>
<evidence type="ECO:0000256" key="5">
    <source>
        <dbReference type="SAM" id="MobiDB-lite"/>
    </source>
</evidence>
<evidence type="ECO:0000313" key="7">
    <source>
        <dbReference type="EMBL" id="RMY87525.1"/>
    </source>
</evidence>
<feature type="transmembrane region" description="Helical" evidence="6">
    <location>
        <begin position="164"/>
        <end position="187"/>
    </location>
</feature>
<evidence type="ECO:0000313" key="8">
    <source>
        <dbReference type="Proteomes" id="UP000281468"/>
    </source>
</evidence>
<dbReference type="Pfam" id="PF04479">
    <property type="entry name" value="RTA1"/>
    <property type="match status" value="1"/>
</dbReference>
<evidence type="ECO:0000256" key="1">
    <source>
        <dbReference type="ARBA" id="ARBA00004141"/>
    </source>
</evidence>
<feature type="region of interest" description="Disordered" evidence="5">
    <location>
        <begin position="282"/>
        <end position="305"/>
    </location>
</feature>
<dbReference type="InterPro" id="IPR039535">
    <property type="entry name" value="ASST-like"/>
</dbReference>
<dbReference type="GO" id="GO:0016020">
    <property type="term" value="C:membrane"/>
    <property type="evidence" value="ECO:0007669"/>
    <property type="project" value="UniProtKB-SubCell"/>
</dbReference>
<reference evidence="7 8" key="1">
    <citation type="journal article" date="2018" name="BMC Genomics">
        <title>Genomic evidence for intraspecific hybridization in a clonal and extremely halotolerant yeast.</title>
        <authorList>
            <person name="Gostincar C."/>
            <person name="Stajich J.E."/>
            <person name="Zupancic J."/>
            <person name="Zalar P."/>
            <person name="Gunde-Cimerman N."/>
        </authorList>
    </citation>
    <scope>NUCLEOTIDE SEQUENCE [LARGE SCALE GENOMIC DNA]</scope>
    <source>
        <strain evidence="7 8">EXF-171</strain>
    </source>
</reference>
<keyword evidence="4 6" id="KW-0472">Membrane</keyword>
<dbReference type="PANTHER" id="PTHR35340:SF6">
    <property type="entry name" value="ASST-DOMAIN-CONTAINING PROTEIN"/>
    <property type="match status" value="1"/>
</dbReference>